<dbReference type="EMBL" id="JACMSC010000009">
    <property type="protein sequence ID" value="KAG6507796.1"/>
    <property type="molecule type" value="Genomic_DNA"/>
</dbReference>
<keyword evidence="4" id="KW-1185">Reference proteome</keyword>
<dbReference type="InterPro" id="IPR000305">
    <property type="entry name" value="GIY-YIG_endonuc"/>
</dbReference>
<protein>
    <recommendedName>
        <fullName evidence="2">GIY-YIG domain-containing protein</fullName>
    </recommendedName>
</protein>
<name>A0A8J5GJV0_ZINOF</name>
<dbReference type="Proteomes" id="UP000734854">
    <property type="component" value="Unassembled WGS sequence"/>
</dbReference>
<dbReference type="AlphaFoldDB" id="A0A8J5GJV0"/>
<organism evidence="3 4">
    <name type="scientific">Zingiber officinale</name>
    <name type="common">Ginger</name>
    <name type="synonym">Amomum zingiber</name>
    <dbReference type="NCBI Taxonomy" id="94328"/>
    <lineage>
        <taxon>Eukaryota</taxon>
        <taxon>Viridiplantae</taxon>
        <taxon>Streptophyta</taxon>
        <taxon>Embryophyta</taxon>
        <taxon>Tracheophyta</taxon>
        <taxon>Spermatophyta</taxon>
        <taxon>Magnoliopsida</taxon>
        <taxon>Liliopsida</taxon>
        <taxon>Zingiberales</taxon>
        <taxon>Zingiberaceae</taxon>
        <taxon>Zingiber</taxon>
    </lineage>
</organism>
<dbReference type="Pfam" id="PF19239">
    <property type="entry name" value="GIY_YIG_domain"/>
    <property type="match status" value="1"/>
</dbReference>
<comment type="caution">
    <text evidence="3">The sequence shown here is derived from an EMBL/GenBank/DDBJ whole genome shotgun (WGS) entry which is preliminary data.</text>
</comment>
<evidence type="ECO:0000256" key="1">
    <source>
        <dbReference type="SAM" id="MobiDB-lite"/>
    </source>
</evidence>
<dbReference type="PANTHER" id="PTHR35133:SF1">
    <property type="entry name" value="PROTEIN EFFECTOR OF TRANSCRIPTION 2-RELATED"/>
    <property type="match status" value="1"/>
</dbReference>
<reference evidence="3 4" key="1">
    <citation type="submission" date="2020-08" db="EMBL/GenBank/DDBJ databases">
        <title>Plant Genome Project.</title>
        <authorList>
            <person name="Zhang R.-G."/>
        </authorList>
    </citation>
    <scope>NUCLEOTIDE SEQUENCE [LARGE SCALE GENOMIC DNA]</scope>
    <source>
        <tissue evidence="3">Rhizome</tissue>
    </source>
</reference>
<accession>A0A8J5GJV0</accession>
<proteinExistence type="predicted"/>
<evidence type="ECO:0000259" key="2">
    <source>
        <dbReference type="SMART" id="SM00465"/>
    </source>
</evidence>
<gene>
    <name evidence="3" type="ORF">ZIOFF_033148</name>
</gene>
<feature type="region of interest" description="Disordered" evidence="1">
    <location>
        <begin position="1"/>
        <end position="61"/>
    </location>
</feature>
<dbReference type="PANTHER" id="PTHR35133">
    <property type="entry name" value="PROTEIN EFFECTOR OF TRANSCRIPTION 2-RELATED"/>
    <property type="match status" value="1"/>
</dbReference>
<evidence type="ECO:0000313" key="3">
    <source>
        <dbReference type="EMBL" id="KAG6507796.1"/>
    </source>
</evidence>
<dbReference type="GO" id="GO:0006355">
    <property type="term" value="P:regulation of DNA-templated transcription"/>
    <property type="evidence" value="ECO:0007669"/>
    <property type="project" value="InterPro"/>
</dbReference>
<feature type="domain" description="GIY-YIG" evidence="2">
    <location>
        <begin position="167"/>
        <end position="281"/>
    </location>
</feature>
<dbReference type="GO" id="GO:0003677">
    <property type="term" value="F:DNA binding"/>
    <property type="evidence" value="ECO:0007669"/>
    <property type="project" value="InterPro"/>
</dbReference>
<evidence type="ECO:0000313" key="4">
    <source>
        <dbReference type="Proteomes" id="UP000734854"/>
    </source>
</evidence>
<feature type="compositionally biased region" description="Basic and acidic residues" evidence="1">
    <location>
        <begin position="33"/>
        <end position="43"/>
    </location>
</feature>
<sequence length="585" mass="65340">MEKFSENKQVDPAFLSDKPQNRKYPRPLLDPWQTKEGRRHDDMGDAGDDFSPQAQKGGVRPHQARLHLLPLEAVERHSCKELVMVAPSLGHGLYCENDSKNLGLPCSLSSFSASRDEAKTDNPKPYPSQVLIGSSDWNDYSLGKDGVTRYRTHNLPANCACPGLYELGIIAAFTNEIHKTRQHALSKVVVVYLGQADNVRTRLQQYGRAGSHLDHGCSVTSSRKIEIPELKTGPGLFKEIFSMGFSIVFRWAPVSDKKEAMEMERRLLEVFDYAWNTIWNGTCRREDILKLDKGLSNSNVGFWKRLLSSKKLGIKIAPDLPLLEDESENKRGFLPQILNLVKSWLQSVKHDDKLHQDEVICGVAIGYGSICKNKPVPGRKRCSNHKGKRITGISHVTSRDNIMAEDESSASNNKLSNPLGSEFEPEIIQETCLFGEEYDTCGMICRDGSICQNMPVQGRKRCELHKGQTITTQKLSTGRADRSVEGTHIYNLEFAICGVVSGDGLVCRSKPAPGRKRCGLHKGQRITTRLKSLTSTEHPSKFGDEVNICGVDIGNELVCKRKPVEGRKRCEEHKGMRIKPSKSST</sequence>
<dbReference type="SMART" id="SM00465">
    <property type="entry name" value="GIYc"/>
    <property type="match status" value="1"/>
</dbReference>
<dbReference type="InterPro" id="IPR038909">
    <property type="entry name" value="Effector_transcript"/>
</dbReference>